<feature type="domain" description="RNA polymerase sigma factor 70 region 4 type 2" evidence="7">
    <location>
        <begin position="99"/>
        <end position="151"/>
    </location>
</feature>
<evidence type="ECO:0000256" key="1">
    <source>
        <dbReference type="ARBA" id="ARBA00010641"/>
    </source>
</evidence>
<dbReference type="InterPro" id="IPR013324">
    <property type="entry name" value="RNA_pol_sigma_r3/r4-like"/>
</dbReference>
<evidence type="ECO:0000259" key="7">
    <source>
        <dbReference type="Pfam" id="PF08281"/>
    </source>
</evidence>
<dbReference type="EMBL" id="JAVREL010000003">
    <property type="protein sequence ID" value="MDT0342443.1"/>
    <property type="molecule type" value="Genomic_DNA"/>
</dbReference>
<reference evidence="9" key="1">
    <citation type="submission" date="2023-07" db="EMBL/GenBank/DDBJ databases">
        <title>30 novel species of actinomycetes from the DSMZ collection.</title>
        <authorList>
            <person name="Nouioui I."/>
        </authorList>
    </citation>
    <scope>NUCLEOTIDE SEQUENCE [LARGE SCALE GENOMIC DNA]</scope>
    <source>
        <strain evidence="9">DSM 44938</strain>
    </source>
</reference>
<keyword evidence="5" id="KW-0804">Transcription</keyword>
<comment type="similarity">
    <text evidence="1">Belongs to the sigma-70 factor family. ECF subfamily.</text>
</comment>
<keyword evidence="9" id="KW-1185">Reference proteome</keyword>
<dbReference type="Pfam" id="PF08281">
    <property type="entry name" value="Sigma70_r4_2"/>
    <property type="match status" value="1"/>
</dbReference>
<keyword evidence="2" id="KW-0805">Transcription regulation</keyword>
<evidence type="ECO:0000256" key="2">
    <source>
        <dbReference type="ARBA" id="ARBA00023015"/>
    </source>
</evidence>
<dbReference type="SUPFAM" id="SSF88659">
    <property type="entry name" value="Sigma3 and sigma4 domains of RNA polymerase sigma factors"/>
    <property type="match status" value="1"/>
</dbReference>
<dbReference type="InterPro" id="IPR013249">
    <property type="entry name" value="RNA_pol_sigma70_r4_t2"/>
</dbReference>
<dbReference type="NCBIfam" id="TIGR02937">
    <property type="entry name" value="sigma70-ECF"/>
    <property type="match status" value="1"/>
</dbReference>
<keyword evidence="4" id="KW-0238">DNA-binding</keyword>
<accession>A0ABU2MND6</accession>
<feature type="domain" description="RNA polymerase sigma-70 region 2" evidence="6">
    <location>
        <begin position="14"/>
        <end position="74"/>
    </location>
</feature>
<dbReference type="InterPro" id="IPR014284">
    <property type="entry name" value="RNA_pol_sigma-70_dom"/>
</dbReference>
<dbReference type="NCBIfam" id="TIGR02983">
    <property type="entry name" value="SigE-fam_strep"/>
    <property type="match status" value="1"/>
</dbReference>
<evidence type="ECO:0000256" key="4">
    <source>
        <dbReference type="ARBA" id="ARBA00023125"/>
    </source>
</evidence>
<name>A0ABU2MND6_9ACTN</name>
<dbReference type="InterPro" id="IPR036388">
    <property type="entry name" value="WH-like_DNA-bd_sf"/>
</dbReference>
<protein>
    <submittedName>
        <fullName evidence="8">SigE family RNA polymerase sigma factor</fullName>
    </submittedName>
</protein>
<dbReference type="Gene3D" id="1.10.10.10">
    <property type="entry name" value="Winged helix-like DNA-binding domain superfamily/Winged helix DNA-binding domain"/>
    <property type="match status" value="1"/>
</dbReference>
<sequence>MEDDFQAFMESRWPALLRTAYLLTGNRDDAEDLAQAALARAFSKWSRVRRADDPAAYVWRIMINANVDRLRRLKFRESPTSSLPERPAADRSDELVTRGALLDALGRLPTRQRAVIVLRYVEDRTETEVADLLGIGVGTVRSHAARALARLRADGALRDFLPDPSGTGEMR</sequence>
<evidence type="ECO:0000256" key="5">
    <source>
        <dbReference type="ARBA" id="ARBA00023163"/>
    </source>
</evidence>
<dbReference type="InterPro" id="IPR007627">
    <property type="entry name" value="RNA_pol_sigma70_r2"/>
</dbReference>
<keyword evidence="3" id="KW-0731">Sigma factor</keyword>
<dbReference type="PANTHER" id="PTHR43133">
    <property type="entry name" value="RNA POLYMERASE ECF-TYPE SIGMA FACTO"/>
    <property type="match status" value="1"/>
</dbReference>
<dbReference type="CDD" id="cd06171">
    <property type="entry name" value="Sigma70_r4"/>
    <property type="match status" value="1"/>
</dbReference>
<proteinExistence type="inferred from homology"/>
<dbReference type="Pfam" id="PF04542">
    <property type="entry name" value="Sigma70_r2"/>
    <property type="match status" value="1"/>
</dbReference>
<dbReference type="InterPro" id="IPR013325">
    <property type="entry name" value="RNA_pol_sigma_r2"/>
</dbReference>
<evidence type="ECO:0000259" key="6">
    <source>
        <dbReference type="Pfam" id="PF04542"/>
    </source>
</evidence>
<gene>
    <name evidence="8" type="ORF">RM590_07360</name>
</gene>
<evidence type="ECO:0000313" key="9">
    <source>
        <dbReference type="Proteomes" id="UP001183246"/>
    </source>
</evidence>
<comment type="caution">
    <text evidence="8">The sequence shown here is derived from an EMBL/GenBank/DDBJ whole genome shotgun (WGS) entry which is preliminary data.</text>
</comment>
<dbReference type="SUPFAM" id="SSF88946">
    <property type="entry name" value="Sigma2 domain of RNA polymerase sigma factors"/>
    <property type="match status" value="1"/>
</dbReference>
<evidence type="ECO:0000313" key="8">
    <source>
        <dbReference type="EMBL" id="MDT0342443.1"/>
    </source>
</evidence>
<dbReference type="Gene3D" id="1.10.1740.10">
    <property type="match status" value="1"/>
</dbReference>
<organism evidence="8 9">
    <name type="scientific">Streptomyces litchfieldiae</name>
    <dbReference type="NCBI Taxonomy" id="3075543"/>
    <lineage>
        <taxon>Bacteria</taxon>
        <taxon>Bacillati</taxon>
        <taxon>Actinomycetota</taxon>
        <taxon>Actinomycetes</taxon>
        <taxon>Kitasatosporales</taxon>
        <taxon>Streptomycetaceae</taxon>
        <taxon>Streptomyces</taxon>
    </lineage>
</organism>
<dbReference type="RefSeq" id="WP_311703574.1">
    <property type="nucleotide sequence ID" value="NZ_JAVREL010000003.1"/>
</dbReference>
<dbReference type="InterPro" id="IPR039425">
    <property type="entry name" value="RNA_pol_sigma-70-like"/>
</dbReference>
<dbReference type="InterPro" id="IPR014325">
    <property type="entry name" value="RNA_pol_sigma-E_actinobac"/>
</dbReference>
<dbReference type="Proteomes" id="UP001183246">
    <property type="component" value="Unassembled WGS sequence"/>
</dbReference>
<evidence type="ECO:0000256" key="3">
    <source>
        <dbReference type="ARBA" id="ARBA00023082"/>
    </source>
</evidence>
<dbReference type="PANTHER" id="PTHR43133:SF50">
    <property type="entry name" value="ECF RNA POLYMERASE SIGMA FACTOR SIGM"/>
    <property type="match status" value="1"/>
</dbReference>